<proteinExistence type="predicted"/>
<dbReference type="EMBL" id="CP000673">
    <property type="protein sequence ID" value="EDK34863.1"/>
    <property type="molecule type" value="Genomic_DNA"/>
</dbReference>
<name>A5N167_CLOK5</name>
<organism evidence="1 2">
    <name type="scientific">Clostridium kluyveri (strain ATCC 8527 / DSM 555 / NBRC 12016 / NCIMB 10680 / K1)</name>
    <dbReference type="NCBI Taxonomy" id="431943"/>
    <lineage>
        <taxon>Bacteria</taxon>
        <taxon>Bacillati</taxon>
        <taxon>Bacillota</taxon>
        <taxon>Clostridia</taxon>
        <taxon>Eubacteriales</taxon>
        <taxon>Clostridiaceae</taxon>
        <taxon>Clostridium</taxon>
    </lineage>
</organism>
<gene>
    <name evidence="1" type="ordered locus">CKL_2851</name>
</gene>
<evidence type="ECO:0000313" key="2">
    <source>
        <dbReference type="Proteomes" id="UP000002411"/>
    </source>
</evidence>
<dbReference type="RefSeq" id="WP_012103193.1">
    <property type="nucleotide sequence ID" value="NC_009706.1"/>
</dbReference>
<protein>
    <submittedName>
        <fullName evidence="1">Uncharacterized protein</fullName>
    </submittedName>
</protein>
<dbReference type="KEGG" id="ckl:CKL_2851"/>
<evidence type="ECO:0000313" key="1">
    <source>
        <dbReference type="EMBL" id="EDK34863.1"/>
    </source>
</evidence>
<dbReference type="Proteomes" id="UP000002411">
    <property type="component" value="Chromosome"/>
</dbReference>
<keyword evidence="2" id="KW-1185">Reference proteome</keyword>
<dbReference type="HOGENOM" id="CLU_3023994_0_0_9"/>
<reference evidence="1 2" key="1">
    <citation type="journal article" date="2008" name="Proc. Natl. Acad. Sci. U.S.A.">
        <title>The genome of Clostridium kluyveri, a strict anaerobe with unique metabolic features.</title>
        <authorList>
            <person name="Seedorf H."/>
            <person name="Fricke W.F."/>
            <person name="Veith B."/>
            <person name="Brueggemann H."/>
            <person name="Liesegang H."/>
            <person name="Strittmatter A."/>
            <person name="Miethke M."/>
            <person name="Buckel W."/>
            <person name="Hinderberger J."/>
            <person name="Li F."/>
            <person name="Hagemeier C."/>
            <person name="Thauer R.K."/>
            <person name="Gottschalk G."/>
        </authorList>
    </citation>
    <scope>NUCLEOTIDE SEQUENCE [LARGE SCALE GENOMIC DNA]</scope>
    <source>
        <strain evidence="2">ATCC 8527 / DSM 555 / NCIMB 10680</strain>
    </source>
</reference>
<accession>A5N167</accession>
<dbReference type="AlphaFoldDB" id="A5N167"/>
<sequence length="55" mass="6776">MDNSPMFEEELFSRIYDMAFQEMEKNFREPGVYMELLSTLGKEKADWFLDMWERI</sequence>